<accession>A0A9P4BBK3</accession>
<comment type="caution">
    <text evidence="1">The sequence shown here is derived from an EMBL/GenBank/DDBJ whole genome shotgun (WGS) entry which is preliminary data.</text>
</comment>
<name>A0A9P4BBK3_BIFLN</name>
<evidence type="ECO:0000313" key="1">
    <source>
        <dbReference type="EMBL" id="KAB7355175.1"/>
    </source>
</evidence>
<feature type="non-terminal residue" evidence="1">
    <location>
        <position position="60"/>
    </location>
</feature>
<gene>
    <name evidence="1" type="ORF">GBB63_11620</name>
</gene>
<proteinExistence type="predicted"/>
<protein>
    <submittedName>
        <fullName evidence="1">Winged helix-turn-helix domain-containing protein</fullName>
    </submittedName>
</protein>
<dbReference type="Proteomes" id="UP000460881">
    <property type="component" value="Unassembled WGS sequence"/>
</dbReference>
<dbReference type="AlphaFoldDB" id="A0A9P4BBK3"/>
<sequence>MTAANRDATEKRDAATLTTIAEVAKACGVSKSTAARRLKELDLDTVSDPSDRRGRQLLPP</sequence>
<organism evidence="1 2">
    <name type="scientific">Bifidobacterium longum</name>
    <dbReference type="NCBI Taxonomy" id="216816"/>
    <lineage>
        <taxon>Bacteria</taxon>
        <taxon>Bacillati</taxon>
        <taxon>Actinomycetota</taxon>
        <taxon>Actinomycetes</taxon>
        <taxon>Bifidobacteriales</taxon>
        <taxon>Bifidobacteriaceae</taxon>
        <taxon>Bifidobacterium</taxon>
    </lineage>
</organism>
<evidence type="ECO:0000313" key="2">
    <source>
        <dbReference type="Proteomes" id="UP000460881"/>
    </source>
</evidence>
<dbReference type="EMBL" id="WDRC01000073">
    <property type="protein sequence ID" value="KAB7355175.1"/>
    <property type="molecule type" value="Genomic_DNA"/>
</dbReference>
<reference evidence="1 2" key="1">
    <citation type="journal article" date="2019" name="Nat. Med.">
        <title>A library of human gut bacterial isolates paired with longitudinal multiomics data enables mechanistic microbiome research.</title>
        <authorList>
            <person name="Poyet M."/>
            <person name="Groussin M."/>
            <person name="Gibbons S.M."/>
            <person name="Avila-Pacheco J."/>
            <person name="Jiang X."/>
            <person name="Kearney S.M."/>
            <person name="Perrotta A.R."/>
            <person name="Berdy B."/>
            <person name="Zhao S."/>
            <person name="Lieberman T.D."/>
            <person name="Swanson P.K."/>
            <person name="Smith M."/>
            <person name="Roesemann S."/>
            <person name="Alexander J.E."/>
            <person name="Rich S.A."/>
            <person name="Livny J."/>
            <person name="Vlamakis H."/>
            <person name="Clish C."/>
            <person name="Bullock K."/>
            <person name="Deik A."/>
            <person name="Scott J."/>
            <person name="Pierce K.A."/>
            <person name="Xavier R.J."/>
            <person name="Alm E.J."/>
        </authorList>
    </citation>
    <scope>NUCLEOTIDE SEQUENCE [LARGE SCALE GENOMIC DNA]</scope>
    <source>
        <strain evidence="1 2">BIOML-A55</strain>
    </source>
</reference>